<dbReference type="Gene3D" id="3.40.50.150">
    <property type="entry name" value="Vaccinia Virus protein VP39"/>
    <property type="match status" value="1"/>
</dbReference>
<organism evidence="3 4">
    <name type="scientific">Lampropedia aestuarii</name>
    <dbReference type="NCBI Taxonomy" id="2562762"/>
    <lineage>
        <taxon>Bacteria</taxon>
        <taxon>Pseudomonadati</taxon>
        <taxon>Pseudomonadota</taxon>
        <taxon>Betaproteobacteria</taxon>
        <taxon>Burkholderiales</taxon>
        <taxon>Comamonadaceae</taxon>
        <taxon>Lampropedia</taxon>
    </lineage>
</organism>
<evidence type="ECO:0000259" key="2">
    <source>
        <dbReference type="Pfam" id="PF13649"/>
    </source>
</evidence>
<reference evidence="3 4" key="1">
    <citation type="submission" date="2019-04" db="EMBL/GenBank/DDBJ databases">
        <title>Lampropedia sp YIM MLB12 draf genome.</title>
        <authorList>
            <person name="Wang Y.-X."/>
        </authorList>
    </citation>
    <scope>NUCLEOTIDE SEQUENCE [LARGE SCALE GENOMIC DNA]</scope>
    <source>
        <strain evidence="3 4">YIM MLB12</strain>
    </source>
</reference>
<dbReference type="GO" id="GO:0032259">
    <property type="term" value="P:methylation"/>
    <property type="evidence" value="ECO:0007669"/>
    <property type="project" value="UniProtKB-KW"/>
</dbReference>
<keyword evidence="4" id="KW-1185">Reference proteome</keyword>
<dbReference type="InterPro" id="IPR029063">
    <property type="entry name" value="SAM-dependent_MTases_sf"/>
</dbReference>
<name>A0A4V3YXT9_9BURK</name>
<dbReference type="InterPro" id="IPR041698">
    <property type="entry name" value="Methyltransf_25"/>
</dbReference>
<keyword evidence="3" id="KW-0808">Transferase</keyword>
<feature type="domain" description="Methyltransferase" evidence="2">
    <location>
        <begin position="61"/>
        <end position="162"/>
    </location>
</feature>
<dbReference type="InterPro" id="IPR018773">
    <property type="entry name" value="MeTrfase_reg_dom_prd"/>
</dbReference>
<dbReference type="SUPFAM" id="SSF53335">
    <property type="entry name" value="S-adenosyl-L-methionine-dependent methyltransferases"/>
    <property type="match status" value="1"/>
</dbReference>
<keyword evidence="3" id="KW-0489">Methyltransferase</keyword>
<comment type="caution">
    <text evidence="3">The sequence shown here is derived from an EMBL/GenBank/DDBJ whole genome shotgun (WGS) entry which is preliminary data.</text>
</comment>
<gene>
    <name evidence="3" type="ORF">E8K88_00740</name>
</gene>
<dbReference type="GO" id="GO:0008168">
    <property type="term" value="F:methyltransferase activity"/>
    <property type="evidence" value="ECO:0007669"/>
    <property type="project" value="UniProtKB-KW"/>
</dbReference>
<dbReference type="Proteomes" id="UP000306236">
    <property type="component" value="Unassembled WGS sequence"/>
</dbReference>
<dbReference type="PANTHER" id="PTHR43667:SF2">
    <property type="entry name" value="FATTY ACID C-METHYL TRANSFERASE"/>
    <property type="match status" value="1"/>
</dbReference>
<dbReference type="CDD" id="cd02440">
    <property type="entry name" value="AdoMet_MTases"/>
    <property type="match status" value="1"/>
</dbReference>
<dbReference type="Pfam" id="PF13649">
    <property type="entry name" value="Methyltransf_25"/>
    <property type="match status" value="1"/>
</dbReference>
<sequence length="466" mass="49954">MHSDCFAFTLSPVMPTRSDTYITDVAYPAHFHREMMPQWLHACLTGLGIAAPAVDAAFTWLELGCGSACNLLAAAANYPQARFVGIDLSAREILQGQAWARASGLENVQLVCADVGDPTTTAQTLTGSGFDYIVSHGVYSWIAPAVREAVHQLIGRYLAPQGVAYLAYNSHPGAASLSATQRLMVLNAQRLGNSSSSAQVRDSLSLVMALAKGGAGNYVEQPALLRELERINGMDDSYLAHEFLNAHWCAHHVSDVMQAFATIDCQYVGSATAIENINALSLPAKLQGVFAHMQTQGMGAAHIETAKDIARHQNLRRDLYQKSATPLSETAHRQQLLAQQLVLLPAAQAAQPGANATAIALPTRIGPVELPLAQVQPIFDALQSGSQSYATLAQLPAYRSHPGLLNPLLQTLAWAGWIAFVQRTSHDDAQRVARRVQRLQATLSAAGLQALASRVPCLSISAARNV</sequence>
<dbReference type="InterPro" id="IPR050723">
    <property type="entry name" value="CFA/CMAS"/>
</dbReference>
<dbReference type="EMBL" id="SSWX01000001">
    <property type="protein sequence ID" value="THJ36462.1"/>
    <property type="molecule type" value="Genomic_DNA"/>
</dbReference>
<evidence type="ECO:0000313" key="4">
    <source>
        <dbReference type="Proteomes" id="UP000306236"/>
    </source>
</evidence>
<dbReference type="Pfam" id="PF10119">
    <property type="entry name" value="MethyTransf_Reg"/>
    <property type="match status" value="1"/>
</dbReference>
<accession>A0A4V3YXT9</accession>
<evidence type="ECO:0000313" key="3">
    <source>
        <dbReference type="EMBL" id="THJ36462.1"/>
    </source>
</evidence>
<protein>
    <submittedName>
        <fullName evidence="3">Methyltransferase domain-containing protein</fullName>
    </submittedName>
</protein>
<proteinExistence type="predicted"/>
<dbReference type="PANTHER" id="PTHR43667">
    <property type="entry name" value="CYCLOPROPANE-FATTY-ACYL-PHOSPHOLIPID SYNTHASE"/>
    <property type="match status" value="1"/>
</dbReference>
<dbReference type="AlphaFoldDB" id="A0A4V3YXT9"/>
<feature type="domain" description="Methyltransferase regulatory" evidence="1">
    <location>
        <begin position="235"/>
        <end position="320"/>
    </location>
</feature>
<evidence type="ECO:0000259" key="1">
    <source>
        <dbReference type="Pfam" id="PF10119"/>
    </source>
</evidence>
<dbReference type="OrthoDB" id="323463at2"/>